<reference evidence="3 4" key="1">
    <citation type="journal article" date="2016" name="Nat. Commun.">
        <title>Thousands of microbial genomes shed light on interconnected biogeochemical processes in an aquifer system.</title>
        <authorList>
            <person name="Anantharaman K."/>
            <person name="Brown C.T."/>
            <person name="Hug L.A."/>
            <person name="Sharon I."/>
            <person name="Castelle C.J."/>
            <person name="Probst A.J."/>
            <person name="Thomas B.C."/>
            <person name="Singh A."/>
            <person name="Wilkins M.J."/>
            <person name="Karaoz U."/>
            <person name="Brodie E.L."/>
            <person name="Williams K.H."/>
            <person name="Hubbard S.S."/>
            <person name="Banfield J.F."/>
        </authorList>
    </citation>
    <scope>NUCLEOTIDE SEQUENCE [LARGE SCALE GENOMIC DNA]</scope>
</reference>
<dbReference type="EMBL" id="MHQC01000059">
    <property type="protein sequence ID" value="OGZ93418.1"/>
    <property type="molecule type" value="Genomic_DNA"/>
</dbReference>
<gene>
    <name evidence="3" type="ORF">A2633_01695</name>
</gene>
<name>A0A1G2K4P1_9BACT</name>
<keyword evidence="1" id="KW-0812">Transmembrane</keyword>
<dbReference type="Proteomes" id="UP000177152">
    <property type="component" value="Unassembled WGS sequence"/>
</dbReference>
<feature type="domain" description="Band 7" evidence="2">
    <location>
        <begin position="34"/>
        <end position="212"/>
    </location>
</feature>
<keyword evidence="1" id="KW-1133">Transmembrane helix</keyword>
<accession>A0A1G2K4P1</accession>
<evidence type="ECO:0000256" key="1">
    <source>
        <dbReference type="SAM" id="Phobius"/>
    </source>
</evidence>
<evidence type="ECO:0000259" key="2">
    <source>
        <dbReference type="Pfam" id="PF01145"/>
    </source>
</evidence>
<dbReference type="AlphaFoldDB" id="A0A1G2K4P1"/>
<dbReference type="Gene3D" id="3.30.479.30">
    <property type="entry name" value="Band 7 domain"/>
    <property type="match status" value="1"/>
</dbReference>
<protein>
    <submittedName>
        <fullName evidence="3">Band 7 protein</fullName>
    </submittedName>
</protein>
<keyword evidence="1" id="KW-0472">Membrane</keyword>
<comment type="caution">
    <text evidence="3">The sequence shown here is derived from an EMBL/GenBank/DDBJ whole genome shotgun (WGS) entry which is preliminary data.</text>
</comment>
<dbReference type="Pfam" id="PF01145">
    <property type="entry name" value="Band_7"/>
    <property type="match status" value="1"/>
</dbReference>
<organism evidence="3 4">
    <name type="scientific">Candidatus Sungbacteria bacterium RIFCSPHIGHO2_01_FULL_47_32</name>
    <dbReference type="NCBI Taxonomy" id="1802264"/>
    <lineage>
        <taxon>Bacteria</taxon>
        <taxon>Candidatus Sungiibacteriota</taxon>
    </lineage>
</organism>
<dbReference type="SUPFAM" id="SSF117892">
    <property type="entry name" value="Band 7/SPFH domain"/>
    <property type="match status" value="1"/>
</dbReference>
<sequence>MTESLPIIIITVSFCIFFEQALLGLGKFFGFYTIIHERETRVYVLFGDIVGVLDQPGIHFLWPKLGWRALVVNWLGHAHTRSMSLDQKYLRSIPVNSEEGTPMGIGVWYEMFITDPVAHIFRNVDPEGSLTANVKNETIKNLSNLPLLEMLVNRHQMSRMVRQEVSAESAKWGYKLGSVYIRKVHFRDENMINQIEEKVVNQLRQVTSAIEQDGKNQVNVIASRAEQEASIEFAKAAAMRPQIVGTTLQKISQDPEILSTMFDILEYQRIIDGEGELVLVPDHARGDILTQLLAAENKGEPQTPKK</sequence>
<dbReference type="InterPro" id="IPR001107">
    <property type="entry name" value="Band_7"/>
</dbReference>
<evidence type="ECO:0000313" key="3">
    <source>
        <dbReference type="EMBL" id="OGZ93418.1"/>
    </source>
</evidence>
<proteinExistence type="predicted"/>
<dbReference type="InterPro" id="IPR036013">
    <property type="entry name" value="Band_7/SPFH_dom_sf"/>
</dbReference>
<feature type="transmembrane region" description="Helical" evidence="1">
    <location>
        <begin position="6"/>
        <end position="29"/>
    </location>
</feature>
<evidence type="ECO:0000313" key="4">
    <source>
        <dbReference type="Proteomes" id="UP000177152"/>
    </source>
</evidence>